<feature type="domain" description="Ig-like" evidence="11">
    <location>
        <begin position="21"/>
        <end position="109"/>
    </location>
</feature>
<evidence type="ECO:0000256" key="1">
    <source>
        <dbReference type="ARBA" id="ARBA00004370"/>
    </source>
</evidence>
<sequence>MESTCENQFQLITIDKDEEVGDDVILRCHLSSETSAVTMTIRWFRYTECIYVYENGQVTERRGYEGRLSLITQELERGNVSLRMKNIKKSDRGVYICQVINGEHEEKVALKIRYTKGPRHLQPEVNYLEQDTHDKKKQREASASKLELNFKREASRHAAKKEKMKIDDKEVEEMKRKLREYEEKIKEKESTLEEKNKELIEKDSILEEKNKELMEKDSILEEKNKELMEKDSILEEKNKELMEKEKQLKETDQQEKEICYNLTCNFARSLKLVEYDIEISDLKELERLKTDPRPTLRRRNSLEMPPDMSSQGSELRLVLLGRSGPWRRAAGNTILGREEFGAQSSQSAVTQRIVRREGEVCGRQLVLVDTPDWFCPRLSLEDTRQDVGLFVRLSAPGPHAFLLVIPVETSKEEDRGLQERMEDMFGEGCWGHTVILFTHDDSLKEQSIEEFLQAGSQDLQQLVEKCGSRYHILNIKEMTHGPQVTELLVKVEDMSGNRERFYSNPTYQEAVTQVREIEGKIQKEREERKQREEREMRERHEKELQEKDVVIEKLNEEITELKETINDLQKQMEEEKDEEMKRELEREIKTQNEVMKNKMKDRKKIEDMKERHKKEIKELTEKYEEDRFLLKVGMEIISPE</sequence>
<keyword evidence="6" id="KW-0472">Membrane</keyword>
<feature type="domain" description="AIG1-type G" evidence="12">
    <location>
        <begin position="312"/>
        <end position="511"/>
    </location>
</feature>
<dbReference type="SUPFAM" id="SSF48726">
    <property type="entry name" value="Immunoglobulin"/>
    <property type="match status" value="1"/>
</dbReference>
<dbReference type="GO" id="GO:1903037">
    <property type="term" value="P:regulation of leukocyte cell-cell adhesion"/>
    <property type="evidence" value="ECO:0007669"/>
    <property type="project" value="UniProtKB-ARBA"/>
</dbReference>
<evidence type="ECO:0000256" key="6">
    <source>
        <dbReference type="ARBA" id="ARBA00023136"/>
    </source>
</evidence>
<dbReference type="InterPro" id="IPR007110">
    <property type="entry name" value="Ig-like_dom"/>
</dbReference>
<evidence type="ECO:0000259" key="12">
    <source>
        <dbReference type="PROSITE" id="PS51720"/>
    </source>
</evidence>
<evidence type="ECO:0000256" key="8">
    <source>
        <dbReference type="ARBA" id="ARBA00023180"/>
    </source>
</evidence>
<proteinExistence type="inferred from homology"/>
<dbReference type="PROSITE" id="PS51720">
    <property type="entry name" value="G_AIG1"/>
    <property type="match status" value="1"/>
</dbReference>
<dbReference type="InterPro" id="IPR003599">
    <property type="entry name" value="Ig_sub"/>
</dbReference>
<dbReference type="GO" id="GO:0016020">
    <property type="term" value="C:membrane"/>
    <property type="evidence" value="ECO:0007669"/>
    <property type="project" value="UniProtKB-SubCell"/>
</dbReference>
<dbReference type="Pfam" id="PF07686">
    <property type="entry name" value="V-set"/>
    <property type="match status" value="1"/>
</dbReference>
<dbReference type="Gene3D" id="3.40.50.300">
    <property type="entry name" value="P-loop containing nucleotide triphosphate hydrolases"/>
    <property type="match status" value="1"/>
</dbReference>
<accession>A0ABD0W863</accession>
<feature type="coiled-coil region" evidence="10">
    <location>
        <begin position="164"/>
        <end position="254"/>
    </location>
</feature>
<evidence type="ECO:0000256" key="5">
    <source>
        <dbReference type="ARBA" id="ARBA00023134"/>
    </source>
</evidence>
<dbReference type="InterPro" id="IPR013106">
    <property type="entry name" value="Ig_V-set"/>
</dbReference>
<evidence type="ECO:0000256" key="7">
    <source>
        <dbReference type="ARBA" id="ARBA00023157"/>
    </source>
</evidence>
<keyword evidence="10" id="KW-0175">Coiled coil</keyword>
<keyword evidence="4" id="KW-0547">Nucleotide-binding</keyword>
<keyword evidence="7" id="KW-1015">Disulfide bond</keyword>
<evidence type="ECO:0000313" key="13">
    <source>
        <dbReference type="EMBL" id="KAL0966946.1"/>
    </source>
</evidence>
<comment type="caution">
    <text evidence="13">The sequence shown here is derived from an EMBL/GenBank/DDBJ whole genome shotgun (WGS) entry which is preliminary data.</text>
</comment>
<evidence type="ECO:0000256" key="10">
    <source>
        <dbReference type="SAM" id="Coils"/>
    </source>
</evidence>
<name>A0ABD0W863_UMBPY</name>
<evidence type="ECO:0000256" key="9">
    <source>
        <dbReference type="ARBA" id="ARBA00023319"/>
    </source>
</evidence>
<feature type="coiled-coil region" evidence="10">
    <location>
        <begin position="507"/>
        <end position="629"/>
    </location>
</feature>
<dbReference type="FunFam" id="2.60.40.10:FF:000142">
    <property type="entry name" value="V-set domain-containing T-cell activation inhibitor 1"/>
    <property type="match status" value="1"/>
</dbReference>
<dbReference type="Proteomes" id="UP001557470">
    <property type="component" value="Unassembled WGS sequence"/>
</dbReference>
<dbReference type="InterPro" id="IPR045058">
    <property type="entry name" value="GIMA/IAN/Toc"/>
</dbReference>
<keyword evidence="5" id="KW-0342">GTP-binding</keyword>
<reference evidence="13 14" key="1">
    <citation type="submission" date="2024-06" db="EMBL/GenBank/DDBJ databases">
        <authorList>
            <person name="Pan Q."/>
            <person name="Wen M."/>
            <person name="Jouanno E."/>
            <person name="Zahm M."/>
            <person name="Klopp C."/>
            <person name="Cabau C."/>
            <person name="Louis A."/>
            <person name="Berthelot C."/>
            <person name="Parey E."/>
            <person name="Roest Crollius H."/>
            <person name="Montfort J."/>
            <person name="Robinson-Rechavi M."/>
            <person name="Bouchez O."/>
            <person name="Lampietro C."/>
            <person name="Lopez Roques C."/>
            <person name="Donnadieu C."/>
            <person name="Postlethwait J."/>
            <person name="Bobe J."/>
            <person name="Verreycken H."/>
            <person name="Guiguen Y."/>
        </authorList>
    </citation>
    <scope>NUCLEOTIDE SEQUENCE [LARGE SCALE GENOMIC DNA]</scope>
    <source>
        <strain evidence="13">Up_M1</strain>
        <tissue evidence="13">Testis</tissue>
    </source>
</reference>
<dbReference type="Pfam" id="PF04548">
    <property type="entry name" value="AIG1"/>
    <property type="match status" value="1"/>
</dbReference>
<dbReference type="SUPFAM" id="SSF52540">
    <property type="entry name" value="P-loop containing nucleoside triphosphate hydrolases"/>
    <property type="match status" value="1"/>
</dbReference>
<comment type="subcellular location">
    <subcellularLocation>
        <location evidence="1">Membrane</location>
    </subcellularLocation>
</comment>
<comment type="similarity">
    <text evidence="2">Belongs to the TRAFAC class TrmE-Era-EngA-EngB-Septin-like GTPase superfamily. AIG1/Toc34/Toc159-like paraseptin GTPase family. IAN subfamily.</text>
</comment>
<dbReference type="Gene3D" id="2.60.40.10">
    <property type="entry name" value="Immunoglobulins"/>
    <property type="match status" value="1"/>
</dbReference>
<evidence type="ECO:0000256" key="2">
    <source>
        <dbReference type="ARBA" id="ARBA00008535"/>
    </source>
</evidence>
<dbReference type="PROSITE" id="PS50835">
    <property type="entry name" value="IG_LIKE"/>
    <property type="match status" value="1"/>
</dbReference>
<keyword evidence="14" id="KW-1185">Reference proteome</keyword>
<gene>
    <name evidence="13" type="ORF">UPYG_G00302620</name>
</gene>
<dbReference type="SMART" id="SM00409">
    <property type="entry name" value="IG"/>
    <property type="match status" value="1"/>
</dbReference>
<evidence type="ECO:0000259" key="11">
    <source>
        <dbReference type="PROSITE" id="PS50835"/>
    </source>
</evidence>
<dbReference type="EMBL" id="JAGEUA010000009">
    <property type="protein sequence ID" value="KAL0966946.1"/>
    <property type="molecule type" value="Genomic_DNA"/>
</dbReference>
<organism evidence="13 14">
    <name type="scientific">Umbra pygmaea</name>
    <name type="common">Eastern mudminnow</name>
    <dbReference type="NCBI Taxonomy" id="75934"/>
    <lineage>
        <taxon>Eukaryota</taxon>
        <taxon>Metazoa</taxon>
        <taxon>Chordata</taxon>
        <taxon>Craniata</taxon>
        <taxon>Vertebrata</taxon>
        <taxon>Euteleostomi</taxon>
        <taxon>Actinopterygii</taxon>
        <taxon>Neopterygii</taxon>
        <taxon>Teleostei</taxon>
        <taxon>Protacanthopterygii</taxon>
        <taxon>Esociformes</taxon>
        <taxon>Umbridae</taxon>
        <taxon>Umbra</taxon>
    </lineage>
</organism>
<dbReference type="PANTHER" id="PTHR10903">
    <property type="entry name" value="GTPASE, IMAP FAMILY MEMBER-RELATED"/>
    <property type="match status" value="1"/>
</dbReference>
<dbReference type="GO" id="GO:0005525">
    <property type="term" value="F:GTP binding"/>
    <property type="evidence" value="ECO:0007669"/>
    <property type="project" value="UniProtKB-KW"/>
</dbReference>
<evidence type="ECO:0000256" key="3">
    <source>
        <dbReference type="ARBA" id="ARBA00022729"/>
    </source>
</evidence>
<evidence type="ECO:0000313" key="14">
    <source>
        <dbReference type="Proteomes" id="UP001557470"/>
    </source>
</evidence>
<protein>
    <submittedName>
        <fullName evidence="13">Uncharacterized protein</fullName>
    </submittedName>
</protein>
<dbReference type="InterPro" id="IPR027417">
    <property type="entry name" value="P-loop_NTPase"/>
</dbReference>
<keyword evidence="3" id="KW-0732">Signal</keyword>
<evidence type="ECO:0000256" key="4">
    <source>
        <dbReference type="ARBA" id="ARBA00022741"/>
    </source>
</evidence>
<dbReference type="AlphaFoldDB" id="A0ABD0W863"/>
<dbReference type="InterPro" id="IPR036179">
    <property type="entry name" value="Ig-like_dom_sf"/>
</dbReference>
<dbReference type="SMART" id="SM00406">
    <property type="entry name" value="IGv"/>
    <property type="match status" value="1"/>
</dbReference>
<keyword evidence="8" id="KW-0325">Glycoprotein</keyword>
<dbReference type="PANTHER" id="PTHR10903:SF167">
    <property type="entry name" value="GTPASE IMAP FAMILY MEMBER 6-RELATED"/>
    <property type="match status" value="1"/>
</dbReference>
<dbReference type="GO" id="GO:0050863">
    <property type="term" value="P:regulation of T cell activation"/>
    <property type="evidence" value="ECO:0007669"/>
    <property type="project" value="UniProtKB-ARBA"/>
</dbReference>
<dbReference type="FunFam" id="3.40.50.300:FF:002274">
    <property type="entry name" value="Si:dkeyp-69e1.8"/>
    <property type="match status" value="1"/>
</dbReference>
<dbReference type="InterPro" id="IPR013783">
    <property type="entry name" value="Ig-like_fold"/>
</dbReference>
<dbReference type="InterPro" id="IPR006703">
    <property type="entry name" value="G_AIG1"/>
</dbReference>
<keyword evidence="9" id="KW-0393">Immunoglobulin domain</keyword>